<dbReference type="SUPFAM" id="SSF52540">
    <property type="entry name" value="P-loop containing nucleoside triphosphate hydrolases"/>
    <property type="match status" value="1"/>
</dbReference>
<dbReference type="RefSeq" id="WP_271914631.1">
    <property type="nucleotide sequence ID" value="NZ_JAQNDO010000001.1"/>
</dbReference>
<dbReference type="Gene3D" id="1.10.3210.30">
    <property type="match status" value="1"/>
</dbReference>
<evidence type="ECO:0000313" key="12">
    <source>
        <dbReference type="EMBL" id="MDC0739939.1"/>
    </source>
</evidence>
<dbReference type="EMBL" id="JAQNDO010000001">
    <property type="protein sequence ID" value="MDC0739939.1"/>
    <property type="molecule type" value="Genomic_DNA"/>
</dbReference>
<dbReference type="SMART" id="SM00487">
    <property type="entry name" value="DEXDc"/>
    <property type="match status" value="1"/>
</dbReference>
<dbReference type="InterPro" id="IPR006474">
    <property type="entry name" value="Helicase_Cas3_CRISPR-ass_core"/>
</dbReference>
<dbReference type="Proteomes" id="UP001221411">
    <property type="component" value="Unassembled WGS sequence"/>
</dbReference>
<feature type="domain" description="HD Cas3-type" evidence="11">
    <location>
        <begin position="15"/>
        <end position="239"/>
    </location>
</feature>
<evidence type="ECO:0000256" key="1">
    <source>
        <dbReference type="ARBA" id="ARBA00006847"/>
    </source>
</evidence>
<keyword evidence="4" id="KW-0479">Metal-binding</keyword>
<evidence type="ECO:0000259" key="10">
    <source>
        <dbReference type="PROSITE" id="PS51192"/>
    </source>
</evidence>
<keyword evidence="6" id="KW-0378">Hydrolase</keyword>
<keyword evidence="8" id="KW-0067">ATP-binding</keyword>
<comment type="similarity">
    <text evidence="1">In the N-terminal section; belongs to the CRISPR-associated nuclease Cas3-HD family.</text>
</comment>
<feature type="domain" description="Helicase ATP-binding" evidence="10">
    <location>
        <begin position="292"/>
        <end position="485"/>
    </location>
</feature>
<dbReference type="PANTHER" id="PTHR47959">
    <property type="entry name" value="ATP-DEPENDENT RNA HELICASE RHLE-RELATED"/>
    <property type="match status" value="1"/>
</dbReference>
<organism evidence="12 13">
    <name type="scientific">Polyangium mundeleinium</name>
    <dbReference type="NCBI Taxonomy" id="2995306"/>
    <lineage>
        <taxon>Bacteria</taxon>
        <taxon>Pseudomonadati</taxon>
        <taxon>Myxococcota</taxon>
        <taxon>Polyangia</taxon>
        <taxon>Polyangiales</taxon>
        <taxon>Polyangiaceae</taxon>
        <taxon>Polyangium</taxon>
    </lineage>
</organism>
<evidence type="ECO:0000313" key="13">
    <source>
        <dbReference type="Proteomes" id="UP001221411"/>
    </source>
</evidence>
<dbReference type="Pfam" id="PF18019">
    <property type="entry name" value="Cas3_HD"/>
    <property type="match status" value="1"/>
</dbReference>
<dbReference type="Pfam" id="PF00270">
    <property type="entry name" value="DEAD"/>
    <property type="match status" value="1"/>
</dbReference>
<dbReference type="InterPro" id="IPR038257">
    <property type="entry name" value="CRISPR-assoc_Cas3_HD_sf"/>
</dbReference>
<dbReference type="InterPro" id="IPR050079">
    <property type="entry name" value="DEAD_box_RNA_helicase"/>
</dbReference>
<comment type="caution">
    <text evidence="12">The sequence shown here is derived from an EMBL/GenBank/DDBJ whole genome shotgun (WGS) entry which is preliminary data.</text>
</comment>
<evidence type="ECO:0000259" key="11">
    <source>
        <dbReference type="PROSITE" id="PS51643"/>
    </source>
</evidence>
<sequence length="780" mass="86532">MSGSPDRLLAKSIRSGRDPVTLEAHANDTERAAARLFGPESRWGTSFCRFFRIAEEARPRFLLHLRVAALFHDLGKANEDFLAAVTRTRTEPQTVRHEHLSALVLHLPEVKAWLAKNAALDHDVVTAAVLSHHVKAGQDGDHRWCEPQDGKKSVALYLQHAEVRAILSRVRELLSLDDAPELPARRWSHAPPFGEALKRGRDAAKALQRALRAQDEASRARRALLLATKAGLIAADAVASAVVREGLSFEAWIDEVARRPALTPEEIHAAVIAPRIQEIEKRQPYKPHRFQEAAAELGPRALLRAACGAGKTLAAWKWAEAQARTRPIGRVVFLYPTRGTATEGFRDYVGAAPEGEGALVHASSRYEIEAMRDNPADHDKATRHHLNEADERLFALGLWSRTYFSATVDQFLGFLEHAYRSLCLVPVLADAAVIIDEVHSFDPRMFEALLALLDHFDVPVLCMTATLPPARRRALEARGLVTYPREEHRAELEDLERAEGHPRYRIEQAANTSACVEIAANAFREGRRVLCVVNQVRRAQVLTRQLEAALGAAPLCYHSRFKLRDRQAVHTATVEAFQQESQAALAVTTQVCEMSLDLDADLLITELAPIPALVQRFGRANRKLARGEAFRARVIVVPPENTLPYDASELDATKRFLDAIGSGDTSQRLLAGLFEIHANAERMPDAWARFLHEGYYATPGTFRDIEERSRPCILDGDLEEARALYRAREPLDGLVVPVPFTSVLPSEGRPSWLPGYYGVADGAAYDERIGFLAEAAKGKA</sequence>
<dbReference type="NCBIfam" id="TIGR01587">
    <property type="entry name" value="cas3_core"/>
    <property type="match status" value="1"/>
</dbReference>
<dbReference type="InterPro" id="IPR006483">
    <property type="entry name" value="CRISPR-assoc_Cas3_HD"/>
</dbReference>
<keyword evidence="13" id="KW-1185">Reference proteome</keyword>
<name>A0ABT5EDP5_9BACT</name>
<evidence type="ECO:0000256" key="6">
    <source>
        <dbReference type="ARBA" id="ARBA00022801"/>
    </source>
</evidence>
<dbReference type="InterPro" id="IPR027417">
    <property type="entry name" value="P-loop_NTPase"/>
</dbReference>
<reference evidence="12 13" key="1">
    <citation type="submission" date="2022-11" db="EMBL/GenBank/DDBJ databases">
        <title>Minimal conservation of predation-associated metabolite biosynthetic gene clusters underscores biosynthetic potential of Myxococcota including descriptions for ten novel species: Archangium lansinium sp. nov., Myxococcus landrumus sp. nov., Nannocystis bai.</title>
        <authorList>
            <person name="Ahearne A."/>
            <person name="Stevens C."/>
            <person name="Dowd S."/>
        </authorList>
    </citation>
    <scope>NUCLEOTIDE SEQUENCE [LARGE SCALE GENOMIC DNA]</scope>
    <source>
        <strain evidence="12 13">RJM3</strain>
    </source>
</reference>
<dbReference type="PROSITE" id="PS51643">
    <property type="entry name" value="HD_CAS3"/>
    <property type="match status" value="1"/>
</dbReference>
<gene>
    <name evidence="12" type="primary">cas3</name>
    <name evidence="12" type="ORF">POL67_01190</name>
</gene>
<evidence type="ECO:0000256" key="7">
    <source>
        <dbReference type="ARBA" id="ARBA00022806"/>
    </source>
</evidence>
<evidence type="ECO:0000256" key="2">
    <source>
        <dbReference type="ARBA" id="ARBA00009046"/>
    </source>
</evidence>
<keyword evidence="9" id="KW-0051">Antiviral defense</keyword>
<dbReference type="InterPro" id="IPR014001">
    <property type="entry name" value="Helicase_ATP-bd"/>
</dbReference>
<evidence type="ECO:0000256" key="5">
    <source>
        <dbReference type="ARBA" id="ARBA00022741"/>
    </source>
</evidence>
<dbReference type="PROSITE" id="PS51192">
    <property type="entry name" value="HELICASE_ATP_BIND_1"/>
    <property type="match status" value="1"/>
</dbReference>
<dbReference type="Gene3D" id="3.40.50.300">
    <property type="entry name" value="P-loop containing nucleotide triphosphate hydrolases"/>
    <property type="match status" value="2"/>
</dbReference>
<keyword evidence="5" id="KW-0547">Nucleotide-binding</keyword>
<dbReference type="Pfam" id="PF22590">
    <property type="entry name" value="Cas3-like_C_2"/>
    <property type="match status" value="1"/>
</dbReference>
<comment type="similarity">
    <text evidence="2">In the central section; belongs to the CRISPR-associated helicase Cas3 family.</text>
</comment>
<evidence type="ECO:0000256" key="3">
    <source>
        <dbReference type="ARBA" id="ARBA00022722"/>
    </source>
</evidence>
<evidence type="ECO:0000256" key="4">
    <source>
        <dbReference type="ARBA" id="ARBA00022723"/>
    </source>
</evidence>
<keyword evidence="3" id="KW-0540">Nuclease</keyword>
<dbReference type="InterPro" id="IPR011545">
    <property type="entry name" value="DEAD/DEAH_box_helicase_dom"/>
</dbReference>
<dbReference type="PANTHER" id="PTHR47959:SF16">
    <property type="entry name" value="CRISPR-ASSOCIATED NUCLEASE_HELICASE CAS3-RELATED"/>
    <property type="match status" value="1"/>
</dbReference>
<evidence type="ECO:0000256" key="9">
    <source>
        <dbReference type="ARBA" id="ARBA00023118"/>
    </source>
</evidence>
<evidence type="ECO:0000256" key="8">
    <source>
        <dbReference type="ARBA" id="ARBA00022840"/>
    </source>
</evidence>
<proteinExistence type="inferred from homology"/>
<protein>
    <submittedName>
        <fullName evidence="12">CRISPR-associated helicase Cas3</fullName>
    </submittedName>
</protein>
<accession>A0ABT5EDP5</accession>
<keyword evidence="7" id="KW-0347">Helicase</keyword>
<dbReference type="InterPro" id="IPR054712">
    <property type="entry name" value="Cas3-like_dom"/>
</dbReference>